<feature type="region of interest" description="Disordered" evidence="1">
    <location>
        <begin position="1"/>
        <end position="32"/>
    </location>
</feature>
<reference evidence="4 5" key="1">
    <citation type="submission" date="2017-10" db="EMBL/GenBank/DDBJ databases">
        <authorList>
            <person name="Regsiter A."/>
            <person name="William W."/>
        </authorList>
    </citation>
    <scope>NUCLEOTIDE SEQUENCE [LARGE SCALE GENOMIC DNA]</scope>
    <source>
        <strain evidence="2 5">CFBP6984</strain>
        <strain evidence="3 4">CFBP7430</strain>
    </source>
</reference>
<dbReference type="Proteomes" id="UP000234166">
    <property type="component" value="Unassembled WGS sequence"/>
</dbReference>
<evidence type="ECO:0000256" key="1">
    <source>
        <dbReference type="SAM" id="MobiDB-lite"/>
    </source>
</evidence>
<gene>
    <name evidence="2" type="ORF">XAP6984_480002</name>
    <name evidence="3" type="ORF">XAP7430_450002</name>
</gene>
<evidence type="ECO:0000313" key="4">
    <source>
        <dbReference type="Proteomes" id="UP000234166"/>
    </source>
</evidence>
<evidence type="ECO:0000313" key="5">
    <source>
        <dbReference type="Proteomes" id="UP000234181"/>
    </source>
</evidence>
<sequence>MKNTEIAGATIIDVHYPPPRHPDNRTSMSAERPRYITCNSRITRPGNIYFSIARFLTSEF</sequence>
<keyword evidence="5" id="KW-1185">Reference proteome</keyword>
<protein>
    <submittedName>
        <fullName evidence="3">Uncharacterized protein</fullName>
    </submittedName>
</protein>
<dbReference type="EMBL" id="OCYS01000100">
    <property type="protein sequence ID" value="SON90143.1"/>
    <property type="molecule type" value="Genomic_DNA"/>
</dbReference>
<name>A0AB38E179_XANCH</name>
<proteinExistence type="predicted"/>
<evidence type="ECO:0000313" key="3">
    <source>
        <dbReference type="EMBL" id="SON90143.1"/>
    </source>
</evidence>
<evidence type="ECO:0000313" key="2">
    <source>
        <dbReference type="EMBL" id="SON82781.1"/>
    </source>
</evidence>
<comment type="caution">
    <text evidence="3">The sequence shown here is derived from an EMBL/GenBank/DDBJ whole genome shotgun (WGS) entry which is preliminary data.</text>
</comment>
<dbReference type="EMBL" id="OCYT01000104">
    <property type="protein sequence ID" value="SON82781.1"/>
    <property type="molecule type" value="Genomic_DNA"/>
</dbReference>
<accession>A0AB38E179</accession>
<organism evidence="3 4">
    <name type="scientific">Xanthomonas campestris pv. phaseoli</name>
    <dbReference type="NCBI Taxonomy" id="317013"/>
    <lineage>
        <taxon>Bacteria</taxon>
        <taxon>Pseudomonadati</taxon>
        <taxon>Pseudomonadota</taxon>
        <taxon>Gammaproteobacteria</taxon>
        <taxon>Lysobacterales</taxon>
        <taxon>Lysobacteraceae</taxon>
        <taxon>Xanthomonas</taxon>
    </lineage>
</organism>
<dbReference type="AlphaFoldDB" id="A0AB38E179"/>
<dbReference type="Proteomes" id="UP000234181">
    <property type="component" value="Unassembled WGS sequence"/>
</dbReference>